<proteinExistence type="predicted"/>
<sequence length="37" mass="4118">MYAVLFGYTLNELCMMPVPLDKKPKPLGASVKVCMTQ</sequence>
<evidence type="ECO:0000313" key="2">
    <source>
        <dbReference type="Proteomes" id="UP000008372"/>
    </source>
</evidence>
<protein>
    <submittedName>
        <fullName evidence="1">Uncharacterized protein</fullName>
    </submittedName>
</protein>
<organism evidence="1 2">
    <name type="scientific">Paraglaciecola agarilytica NO2</name>
    <dbReference type="NCBI Taxonomy" id="1125747"/>
    <lineage>
        <taxon>Bacteria</taxon>
        <taxon>Pseudomonadati</taxon>
        <taxon>Pseudomonadota</taxon>
        <taxon>Gammaproteobacteria</taxon>
        <taxon>Alteromonadales</taxon>
        <taxon>Alteromonadaceae</taxon>
        <taxon>Paraglaciecola</taxon>
    </lineage>
</organism>
<accession>A0ABQ0IA04</accession>
<reference evidence="1 2" key="1">
    <citation type="journal article" date="2014" name="Environ. Microbiol.">
        <title>Comparative genomics of the marine bacterial genus Glaciecola reveals the high degree of genomic diversity and genomic characteristic for cold adaptation.</title>
        <authorList>
            <person name="Qin Q.L."/>
            <person name="Xie B.B."/>
            <person name="Yu Y."/>
            <person name="Shu Y.L."/>
            <person name="Rong J.C."/>
            <person name="Zhang Y.J."/>
            <person name="Zhao D.L."/>
            <person name="Chen X.L."/>
            <person name="Zhang X.Y."/>
            <person name="Chen B."/>
            <person name="Zhou B.C."/>
            <person name="Zhang Y.Z."/>
        </authorList>
    </citation>
    <scope>NUCLEOTIDE SEQUENCE [LARGE SCALE GENOMIC DNA]</scope>
    <source>
        <strain evidence="1 2">NO2</strain>
    </source>
</reference>
<comment type="caution">
    <text evidence="1">The sequence shown here is derived from an EMBL/GenBank/DDBJ whole genome shotgun (WGS) entry which is preliminary data.</text>
</comment>
<dbReference type="Proteomes" id="UP000008372">
    <property type="component" value="Unassembled WGS sequence"/>
</dbReference>
<dbReference type="EMBL" id="BAEK01000054">
    <property type="protein sequence ID" value="GAC06202.1"/>
    <property type="molecule type" value="Genomic_DNA"/>
</dbReference>
<name>A0ABQ0IA04_9ALTE</name>
<keyword evidence="2" id="KW-1185">Reference proteome</keyword>
<evidence type="ECO:0000313" key="1">
    <source>
        <dbReference type="EMBL" id="GAC06202.1"/>
    </source>
</evidence>
<gene>
    <name evidence="1" type="ORF">GAGA_3368</name>
</gene>